<evidence type="ECO:0000256" key="3">
    <source>
        <dbReference type="ARBA" id="ARBA00020352"/>
    </source>
</evidence>
<keyword evidence="6" id="KW-0235">DNA replication</keyword>
<dbReference type="InterPro" id="IPR013520">
    <property type="entry name" value="Ribonucl_H"/>
</dbReference>
<comment type="catalytic activity">
    <reaction evidence="14">
        <text>DNA(n) + a 2'-deoxyribonucleoside 5'-triphosphate = DNA(n+1) + diphosphate</text>
        <dbReference type="Rhea" id="RHEA:22508"/>
        <dbReference type="Rhea" id="RHEA-COMP:17339"/>
        <dbReference type="Rhea" id="RHEA-COMP:17340"/>
        <dbReference type="ChEBI" id="CHEBI:33019"/>
        <dbReference type="ChEBI" id="CHEBI:61560"/>
        <dbReference type="ChEBI" id="CHEBI:173112"/>
        <dbReference type="EC" id="2.7.7.7"/>
    </reaction>
</comment>
<keyword evidence="12" id="KW-0239">DNA-directed DNA polymerase</keyword>
<evidence type="ECO:0000256" key="5">
    <source>
        <dbReference type="ARBA" id="ARBA00022695"/>
    </source>
</evidence>
<comment type="cofactor">
    <cofactor evidence="17">
        <name>Mg(2+)</name>
        <dbReference type="ChEBI" id="CHEBI:18420"/>
    </cofactor>
    <cofactor evidence="17">
        <name>Mn(2+)</name>
        <dbReference type="ChEBI" id="CHEBI:29035"/>
    </cofactor>
    <text evidence="17">Binds 2 divalent metal cations. Magnesium or manganese.</text>
</comment>
<accession>A0A932MM60</accession>
<evidence type="ECO:0000256" key="10">
    <source>
        <dbReference type="ARBA" id="ARBA00022839"/>
    </source>
</evidence>
<dbReference type="InterPro" id="IPR012337">
    <property type="entry name" value="RNaseH-like_sf"/>
</dbReference>
<keyword evidence="11 17" id="KW-0460">Magnesium</keyword>
<reference evidence="19" key="1">
    <citation type="submission" date="2020-07" db="EMBL/GenBank/DDBJ databases">
        <title>Huge and variable diversity of episymbiotic CPR bacteria and DPANN archaea in groundwater ecosystems.</title>
        <authorList>
            <person name="He C.Y."/>
            <person name="Keren R."/>
            <person name="Whittaker M."/>
            <person name="Farag I.F."/>
            <person name="Doudna J."/>
            <person name="Cate J.H.D."/>
            <person name="Banfield J.F."/>
        </authorList>
    </citation>
    <scope>NUCLEOTIDE SEQUENCE</scope>
    <source>
        <strain evidence="19">NC_groundwater_763_Ag_S-0.2um_68_21</strain>
    </source>
</reference>
<evidence type="ECO:0000256" key="1">
    <source>
        <dbReference type="ARBA" id="ARBA00001936"/>
    </source>
</evidence>
<dbReference type="GO" id="GO:0003887">
    <property type="term" value="F:DNA-directed DNA polymerase activity"/>
    <property type="evidence" value="ECO:0007669"/>
    <property type="project" value="UniProtKB-KW"/>
</dbReference>
<dbReference type="GO" id="GO:0046872">
    <property type="term" value="F:metal ion binding"/>
    <property type="evidence" value="ECO:0007669"/>
    <property type="project" value="UniProtKB-KW"/>
</dbReference>
<dbReference type="SUPFAM" id="SSF53098">
    <property type="entry name" value="Ribonuclease H-like"/>
    <property type="match status" value="1"/>
</dbReference>
<keyword evidence="10" id="KW-0269">Exonuclease</keyword>
<dbReference type="EMBL" id="JACPUR010000021">
    <property type="protein sequence ID" value="MBI3127929.1"/>
    <property type="molecule type" value="Genomic_DNA"/>
</dbReference>
<dbReference type="NCBIfam" id="NF004316">
    <property type="entry name" value="PRK05711.1"/>
    <property type="match status" value="1"/>
</dbReference>
<keyword evidence="9" id="KW-0378">Hydrolase</keyword>
<dbReference type="GO" id="GO:0045004">
    <property type="term" value="P:DNA replication proofreading"/>
    <property type="evidence" value="ECO:0007669"/>
    <property type="project" value="TreeGrafter"/>
</dbReference>
<organism evidence="19 20">
    <name type="scientific">Tectimicrobiota bacterium</name>
    <dbReference type="NCBI Taxonomy" id="2528274"/>
    <lineage>
        <taxon>Bacteria</taxon>
        <taxon>Pseudomonadati</taxon>
        <taxon>Nitrospinota/Tectimicrobiota group</taxon>
        <taxon>Candidatus Tectimicrobiota</taxon>
    </lineage>
</organism>
<evidence type="ECO:0000256" key="11">
    <source>
        <dbReference type="ARBA" id="ARBA00022842"/>
    </source>
</evidence>
<sequence>MREVVLDTETTGLGAKSGHRIVEIGCIELIDRAPSGRIFHSYLNPERDVPDGARQVHGLTRKFLSKHPFFSGVANKLLTFLGDAALIMHNARFDLNFLNAEFSRAGYPPLPQDRAIDTMLLFRCKYPGHPSSLDAVCERYNVDVTDRVTHGALRDAKLLVKVYLKLLADPTAPPSPGPGDPQYFFIKMAEIRLLKREGKFEEAEALLNQLLGVAEAESKKNRFGVFPFPYEQLAIIFRKKKDYEREIAILRRYEQQAHIDGPYSQMLTKRLRRSIELLARLQEKDRC</sequence>
<gene>
    <name evidence="19" type="primary">dnaQ</name>
    <name evidence="19" type="ORF">HYZ11_10020</name>
</gene>
<keyword evidence="13 17" id="KW-0464">Manganese</keyword>
<dbReference type="GO" id="GO:0005829">
    <property type="term" value="C:cytosol"/>
    <property type="evidence" value="ECO:0007669"/>
    <property type="project" value="TreeGrafter"/>
</dbReference>
<feature type="domain" description="Exonuclease" evidence="18">
    <location>
        <begin position="2"/>
        <end position="172"/>
    </location>
</feature>
<evidence type="ECO:0000256" key="14">
    <source>
        <dbReference type="ARBA" id="ARBA00049244"/>
    </source>
</evidence>
<dbReference type="GO" id="GO:0003677">
    <property type="term" value="F:DNA binding"/>
    <property type="evidence" value="ECO:0007669"/>
    <property type="project" value="InterPro"/>
</dbReference>
<comment type="caution">
    <text evidence="19">The sequence shown here is derived from an EMBL/GenBank/DDBJ whole genome shotgun (WGS) entry which is preliminary data.</text>
</comment>
<evidence type="ECO:0000256" key="9">
    <source>
        <dbReference type="ARBA" id="ARBA00022801"/>
    </source>
</evidence>
<feature type="active site" description="Proton acceptor" evidence="15">
    <location>
        <position position="150"/>
    </location>
</feature>
<dbReference type="InterPro" id="IPR036397">
    <property type="entry name" value="RNaseH_sf"/>
</dbReference>
<evidence type="ECO:0000256" key="12">
    <source>
        <dbReference type="ARBA" id="ARBA00022932"/>
    </source>
</evidence>
<evidence type="ECO:0000313" key="20">
    <source>
        <dbReference type="Proteomes" id="UP000782312"/>
    </source>
</evidence>
<evidence type="ECO:0000259" key="18">
    <source>
        <dbReference type="SMART" id="SM00479"/>
    </source>
</evidence>
<feature type="binding site" evidence="16">
    <location>
        <position position="57"/>
    </location>
    <ligand>
        <name>substrate</name>
    </ligand>
</feature>
<feature type="binding site" evidence="17">
    <location>
        <position position="7"/>
    </location>
    <ligand>
        <name>a divalent metal cation</name>
        <dbReference type="ChEBI" id="CHEBI:60240"/>
        <label>1</label>
        <note>catalytic</note>
    </ligand>
</feature>
<dbReference type="InterPro" id="IPR006309">
    <property type="entry name" value="DnaQ_proteo"/>
</dbReference>
<dbReference type="GO" id="GO:0008408">
    <property type="term" value="F:3'-5' exonuclease activity"/>
    <property type="evidence" value="ECO:0007669"/>
    <property type="project" value="TreeGrafter"/>
</dbReference>
<dbReference type="Pfam" id="PF00929">
    <property type="entry name" value="RNase_T"/>
    <property type="match status" value="1"/>
</dbReference>
<dbReference type="Gene3D" id="3.30.420.10">
    <property type="entry name" value="Ribonuclease H-like superfamily/Ribonuclease H"/>
    <property type="match status" value="1"/>
</dbReference>
<evidence type="ECO:0000256" key="13">
    <source>
        <dbReference type="ARBA" id="ARBA00023211"/>
    </source>
</evidence>
<dbReference type="AlphaFoldDB" id="A0A932MM60"/>
<feature type="binding site" evidence="16">
    <location>
        <position position="9"/>
    </location>
    <ligand>
        <name>substrate</name>
    </ligand>
</feature>
<keyword evidence="5 19" id="KW-0548">Nucleotidyltransferase</keyword>
<evidence type="ECO:0000256" key="15">
    <source>
        <dbReference type="PIRSR" id="PIRSR606309-1"/>
    </source>
</evidence>
<keyword evidence="4 19" id="KW-0808">Transferase</keyword>
<evidence type="ECO:0000256" key="16">
    <source>
        <dbReference type="PIRSR" id="PIRSR606309-2"/>
    </source>
</evidence>
<evidence type="ECO:0000256" key="4">
    <source>
        <dbReference type="ARBA" id="ARBA00022679"/>
    </source>
</evidence>
<evidence type="ECO:0000256" key="6">
    <source>
        <dbReference type="ARBA" id="ARBA00022705"/>
    </source>
</evidence>
<feature type="binding site" evidence="16">
    <location>
        <position position="7"/>
    </location>
    <ligand>
        <name>substrate</name>
    </ligand>
</feature>
<dbReference type="PANTHER" id="PTHR30231">
    <property type="entry name" value="DNA POLYMERASE III SUBUNIT EPSILON"/>
    <property type="match status" value="1"/>
</dbReference>
<evidence type="ECO:0000256" key="7">
    <source>
        <dbReference type="ARBA" id="ARBA00022722"/>
    </source>
</evidence>
<protein>
    <recommendedName>
        <fullName evidence="3">DNA polymerase III subunit epsilon</fullName>
        <ecNumber evidence="2">2.7.7.7</ecNumber>
    </recommendedName>
</protein>
<feature type="binding site" evidence="16">
    <location>
        <position position="155"/>
    </location>
    <ligand>
        <name>substrate</name>
    </ligand>
</feature>
<keyword evidence="7" id="KW-0540">Nuclease</keyword>
<dbReference type="SMART" id="SM00479">
    <property type="entry name" value="EXOIII"/>
    <property type="match status" value="1"/>
</dbReference>
<evidence type="ECO:0000256" key="8">
    <source>
        <dbReference type="ARBA" id="ARBA00022723"/>
    </source>
</evidence>
<proteinExistence type="predicted"/>
<dbReference type="NCBIfam" id="TIGR00573">
    <property type="entry name" value="dnaq"/>
    <property type="match status" value="1"/>
</dbReference>
<evidence type="ECO:0000313" key="19">
    <source>
        <dbReference type="EMBL" id="MBI3127929.1"/>
    </source>
</evidence>
<evidence type="ECO:0000256" key="17">
    <source>
        <dbReference type="PIRSR" id="PIRSR606309-3"/>
    </source>
</evidence>
<name>A0A932MM60_UNCTE</name>
<feature type="binding site" evidence="17">
    <location>
        <position position="9"/>
    </location>
    <ligand>
        <name>a divalent metal cation</name>
        <dbReference type="ChEBI" id="CHEBI:60240"/>
        <label>1</label>
        <note>catalytic</note>
    </ligand>
</feature>
<keyword evidence="8 17" id="KW-0479">Metal-binding</keyword>
<dbReference type="EC" id="2.7.7.7" evidence="2"/>
<dbReference type="PANTHER" id="PTHR30231:SF41">
    <property type="entry name" value="DNA POLYMERASE III SUBUNIT EPSILON"/>
    <property type="match status" value="1"/>
</dbReference>
<feature type="binding site" evidence="17">
    <location>
        <position position="155"/>
    </location>
    <ligand>
        <name>a divalent metal cation</name>
        <dbReference type="ChEBI" id="CHEBI:60240"/>
        <label>1</label>
        <note>catalytic</note>
    </ligand>
</feature>
<dbReference type="InterPro" id="IPR006054">
    <property type="entry name" value="DnaQ"/>
</dbReference>
<evidence type="ECO:0000256" key="2">
    <source>
        <dbReference type="ARBA" id="ARBA00012417"/>
    </source>
</evidence>
<comment type="cofactor">
    <cofactor evidence="1">
        <name>Mn(2+)</name>
        <dbReference type="ChEBI" id="CHEBI:29035"/>
    </cofactor>
</comment>
<dbReference type="CDD" id="cd06131">
    <property type="entry name" value="DNA_pol_III_epsilon_Ecoli_like"/>
    <property type="match status" value="1"/>
</dbReference>
<dbReference type="Proteomes" id="UP000782312">
    <property type="component" value="Unassembled WGS sequence"/>
</dbReference>
<dbReference type="FunFam" id="3.30.420.10:FF:000012">
    <property type="entry name" value="DNA polymerase III subunit epsilon"/>
    <property type="match status" value="1"/>
</dbReference>